<comment type="subcellular location">
    <subcellularLocation>
        <location evidence="1">Cytoplasm</location>
    </subcellularLocation>
</comment>
<feature type="region of interest" description="Disordered" evidence="4">
    <location>
        <begin position="189"/>
        <end position="251"/>
    </location>
</feature>
<dbReference type="EMBL" id="JAKLMC020000006">
    <property type="protein sequence ID" value="KAK5955886.1"/>
    <property type="molecule type" value="Genomic_DNA"/>
</dbReference>
<dbReference type="InterPro" id="IPR015940">
    <property type="entry name" value="UBA"/>
</dbReference>
<dbReference type="AlphaFoldDB" id="A0AAN8FCQ3"/>
<dbReference type="SUPFAM" id="SSF54236">
    <property type="entry name" value="Ubiquitin-like"/>
    <property type="match status" value="1"/>
</dbReference>
<dbReference type="GO" id="GO:0005634">
    <property type="term" value="C:nucleus"/>
    <property type="evidence" value="ECO:0007669"/>
    <property type="project" value="TreeGrafter"/>
</dbReference>
<comment type="caution">
    <text evidence="6">The sequence shown here is derived from an EMBL/GenBank/DDBJ whole genome shotgun (WGS) entry which is preliminary data.</text>
</comment>
<dbReference type="Pfam" id="PF00789">
    <property type="entry name" value="UBX"/>
    <property type="match status" value="1"/>
</dbReference>
<evidence type="ECO:0000256" key="3">
    <source>
        <dbReference type="ARBA" id="ARBA00023054"/>
    </source>
</evidence>
<feature type="compositionally biased region" description="Basic and acidic residues" evidence="4">
    <location>
        <begin position="131"/>
        <end position="156"/>
    </location>
</feature>
<dbReference type="Pfam" id="PF00627">
    <property type="entry name" value="UBA"/>
    <property type="match status" value="1"/>
</dbReference>
<dbReference type="Gene3D" id="1.10.8.10">
    <property type="entry name" value="DNA helicase RuvA subunit, C-terminal domain"/>
    <property type="match status" value="1"/>
</dbReference>
<feature type="region of interest" description="Disordered" evidence="4">
    <location>
        <begin position="88"/>
        <end position="156"/>
    </location>
</feature>
<organism evidence="6 7">
    <name type="scientific">Knufia fluminis</name>
    <dbReference type="NCBI Taxonomy" id="191047"/>
    <lineage>
        <taxon>Eukaryota</taxon>
        <taxon>Fungi</taxon>
        <taxon>Dikarya</taxon>
        <taxon>Ascomycota</taxon>
        <taxon>Pezizomycotina</taxon>
        <taxon>Eurotiomycetes</taxon>
        <taxon>Chaetothyriomycetidae</taxon>
        <taxon>Chaetothyriales</taxon>
        <taxon>Trichomeriaceae</taxon>
        <taxon>Knufia</taxon>
    </lineage>
</organism>
<accession>A0AAN8FCQ3</accession>
<feature type="compositionally biased region" description="Basic and acidic residues" evidence="4">
    <location>
        <begin position="189"/>
        <end position="203"/>
    </location>
</feature>
<feature type="compositionally biased region" description="Basic and acidic residues" evidence="4">
    <location>
        <begin position="216"/>
        <end position="229"/>
    </location>
</feature>
<sequence>MSTTDLDQLIDMGFDKEKAELAVKKSGNLTAAIDWLDKNADKSIEHIKAEDTQAAEEKSAEAAAQAQSLVCNDCGKKMRGVAEAEYHATKSGHENFSESTDEVKPLTEEEKKQKLQDLREKMAAKKAQLSEQDKIDAKRNEQISRKKTKESEDIKEQLKVKEQIKDAEAKRREKQADIDAKKRIQAKIAADKEERRLKAEQQKALRAGQAPPPVPEGKHEHLYYLDRKLTKSTAAPQPTGPSTSKPASEYTETRLRFQTPSGNVMKTFPVDTTLFEVASAVADEIGQDVESFTQTFPKKVFDKEFFGETLKDLKMVPSASLIVK</sequence>
<dbReference type="InterPro" id="IPR001012">
    <property type="entry name" value="UBX_dom"/>
</dbReference>
<feature type="compositionally biased region" description="Basic and acidic residues" evidence="4">
    <location>
        <begin position="88"/>
        <end position="123"/>
    </location>
</feature>
<dbReference type="PROSITE" id="PS50030">
    <property type="entry name" value="UBA"/>
    <property type="match status" value="1"/>
</dbReference>
<dbReference type="GO" id="GO:0032435">
    <property type="term" value="P:negative regulation of proteasomal ubiquitin-dependent protein catabolic process"/>
    <property type="evidence" value="ECO:0007669"/>
    <property type="project" value="TreeGrafter"/>
</dbReference>
<dbReference type="PANTHER" id="PTHR46340">
    <property type="entry name" value="UBX DOMAIN-CONTAINING PROTEIN 1"/>
    <property type="match status" value="1"/>
</dbReference>
<feature type="compositionally biased region" description="Polar residues" evidence="4">
    <location>
        <begin position="231"/>
        <end position="246"/>
    </location>
</feature>
<dbReference type="GO" id="GO:0005737">
    <property type="term" value="C:cytoplasm"/>
    <property type="evidence" value="ECO:0007669"/>
    <property type="project" value="UniProtKB-SubCell"/>
</dbReference>
<dbReference type="Pfam" id="PF24560">
    <property type="entry name" value="zf-C2H2_OTU1_C"/>
    <property type="match status" value="1"/>
</dbReference>
<keyword evidence="7" id="KW-1185">Reference proteome</keyword>
<dbReference type="PANTHER" id="PTHR46340:SF1">
    <property type="entry name" value="UBX DOMAIN-CONTAINING PROTEIN 1"/>
    <property type="match status" value="1"/>
</dbReference>
<keyword evidence="3" id="KW-0175">Coiled coil</keyword>
<dbReference type="SUPFAM" id="SSF46934">
    <property type="entry name" value="UBA-like"/>
    <property type="match status" value="1"/>
</dbReference>
<dbReference type="InterPro" id="IPR009060">
    <property type="entry name" value="UBA-like_sf"/>
</dbReference>
<dbReference type="GO" id="GO:1903094">
    <property type="term" value="P:negative regulation of protein K48-linked deubiquitination"/>
    <property type="evidence" value="ECO:0007669"/>
    <property type="project" value="TreeGrafter"/>
</dbReference>
<reference evidence="6 7" key="1">
    <citation type="submission" date="2022-12" db="EMBL/GenBank/DDBJ databases">
        <title>Genomic features and morphological characterization of a novel Knufia sp. strain isolated from spacecraft assembly facility.</title>
        <authorList>
            <person name="Teixeira M."/>
            <person name="Chander A.M."/>
            <person name="Stajich J.E."/>
            <person name="Venkateswaran K."/>
        </authorList>
    </citation>
    <scope>NUCLEOTIDE SEQUENCE [LARGE SCALE GENOMIC DNA]</scope>
    <source>
        <strain evidence="6 7">FJI-L2-BK-P2</strain>
    </source>
</reference>
<dbReference type="GO" id="GO:0031397">
    <property type="term" value="P:negative regulation of protein ubiquitination"/>
    <property type="evidence" value="ECO:0007669"/>
    <property type="project" value="TreeGrafter"/>
</dbReference>
<feature type="domain" description="UBA" evidence="5">
    <location>
        <begin position="1"/>
        <end position="39"/>
    </location>
</feature>
<dbReference type="Gene3D" id="3.10.20.90">
    <property type="entry name" value="Phosphatidylinositol 3-kinase Catalytic Subunit, Chain A, domain 1"/>
    <property type="match status" value="1"/>
</dbReference>
<dbReference type="Proteomes" id="UP001316803">
    <property type="component" value="Unassembled WGS sequence"/>
</dbReference>
<evidence type="ECO:0000256" key="4">
    <source>
        <dbReference type="SAM" id="MobiDB-lite"/>
    </source>
</evidence>
<keyword evidence="2" id="KW-0963">Cytoplasm</keyword>
<dbReference type="GO" id="GO:0036435">
    <property type="term" value="F:K48-linked polyubiquitin modification-dependent protein binding"/>
    <property type="evidence" value="ECO:0007669"/>
    <property type="project" value="TreeGrafter"/>
</dbReference>
<gene>
    <name evidence="6" type="ORF">OHC33_003528</name>
</gene>
<evidence type="ECO:0000259" key="5">
    <source>
        <dbReference type="PROSITE" id="PS50030"/>
    </source>
</evidence>
<evidence type="ECO:0000256" key="2">
    <source>
        <dbReference type="ARBA" id="ARBA00022490"/>
    </source>
</evidence>
<evidence type="ECO:0000313" key="6">
    <source>
        <dbReference type="EMBL" id="KAK5955886.1"/>
    </source>
</evidence>
<evidence type="ECO:0000256" key="1">
    <source>
        <dbReference type="ARBA" id="ARBA00004496"/>
    </source>
</evidence>
<dbReference type="InterPro" id="IPR057766">
    <property type="entry name" value="Znf-C2H2_OTU1-like_C"/>
</dbReference>
<dbReference type="InterPro" id="IPR029071">
    <property type="entry name" value="Ubiquitin-like_domsf"/>
</dbReference>
<proteinExistence type="predicted"/>
<protein>
    <recommendedName>
        <fullName evidence="5">UBA domain-containing protein</fullName>
    </recommendedName>
</protein>
<name>A0AAN8FCQ3_9EURO</name>
<evidence type="ECO:0000313" key="7">
    <source>
        <dbReference type="Proteomes" id="UP001316803"/>
    </source>
</evidence>